<dbReference type="SMART" id="SM00389">
    <property type="entry name" value="HOX"/>
    <property type="match status" value="1"/>
</dbReference>
<evidence type="ECO:0000256" key="3">
    <source>
        <dbReference type="ARBA" id="ARBA00023015"/>
    </source>
</evidence>
<keyword evidence="6" id="KW-0804">Transcription</keyword>
<evidence type="ECO:0000256" key="6">
    <source>
        <dbReference type="ARBA" id="ARBA00023163"/>
    </source>
</evidence>
<keyword evidence="14" id="KW-1185">Reference proteome</keyword>
<gene>
    <name evidence="13" type="ORF">FPE_LOCUS2200</name>
</gene>
<organism evidence="13 14">
    <name type="scientific">Fraxinus pennsylvanica</name>
    <dbReference type="NCBI Taxonomy" id="56036"/>
    <lineage>
        <taxon>Eukaryota</taxon>
        <taxon>Viridiplantae</taxon>
        <taxon>Streptophyta</taxon>
        <taxon>Embryophyta</taxon>
        <taxon>Tracheophyta</taxon>
        <taxon>Spermatophyta</taxon>
        <taxon>Magnoliopsida</taxon>
        <taxon>eudicotyledons</taxon>
        <taxon>Gunneridae</taxon>
        <taxon>Pentapetalae</taxon>
        <taxon>asterids</taxon>
        <taxon>lamiids</taxon>
        <taxon>Lamiales</taxon>
        <taxon>Oleaceae</taxon>
        <taxon>Oleeae</taxon>
        <taxon>Fraxinus</taxon>
    </lineage>
</organism>
<evidence type="ECO:0000256" key="5">
    <source>
        <dbReference type="ARBA" id="ARBA00023155"/>
    </source>
</evidence>
<dbReference type="PROSITE" id="PS50071">
    <property type="entry name" value="HOMEOBOX_2"/>
    <property type="match status" value="1"/>
</dbReference>
<evidence type="ECO:0000256" key="4">
    <source>
        <dbReference type="ARBA" id="ARBA00023125"/>
    </source>
</evidence>
<keyword evidence="5 8" id="KW-0371">Homeobox</keyword>
<evidence type="ECO:0000313" key="14">
    <source>
        <dbReference type="Proteomes" id="UP000834106"/>
    </source>
</evidence>
<reference evidence="13" key="1">
    <citation type="submission" date="2023-05" db="EMBL/GenBank/DDBJ databases">
        <authorList>
            <person name="Huff M."/>
        </authorList>
    </citation>
    <scope>NUCLEOTIDE SEQUENCE</scope>
</reference>
<dbReference type="SUPFAM" id="SSF46689">
    <property type="entry name" value="Homeodomain-like"/>
    <property type="match status" value="1"/>
</dbReference>
<evidence type="ECO:0000256" key="1">
    <source>
        <dbReference type="ARBA" id="ARBA00004123"/>
    </source>
</evidence>
<feature type="coiled-coil region" evidence="10">
    <location>
        <begin position="152"/>
        <end position="179"/>
    </location>
</feature>
<protein>
    <recommendedName>
        <fullName evidence="12">Homeobox domain-containing protein</fullName>
    </recommendedName>
</protein>
<dbReference type="GO" id="GO:0043565">
    <property type="term" value="F:sequence-specific DNA binding"/>
    <property type="evidence" value="ECO:0007669"/>
    <property type="project" value="InterPro"/>
</dbReference>
<keyword evidence="3" id="KW-0805">Transcription regulation</keyword>
<evidence type="ECO:0000259" key="12">
    <source>
        <dbReference type="PROSITE" id="PS50071"/>
    </source>
</evidence>
<feature type="region of interest" description="Disordered" evidence="11">
    <location>
        <begin position="48"/>
        <end position="87"/>
    </location>
</feature>
<evidence type="ECO:0000256" key="10">
    <source>
        <dbReference type="SAM" id="Coils"/>
    </source>
</evidence>
<feature type="DNA-binding region" description="Homeobox" evidence="8">
    <location>
        <begin position="88"/>
        <end position="147"/>
    </location>
</feature>
<keyword evidence="4 8" id="KW-0238">DNA-binding</keyword>
<feature type="domain" description="Homeobox" evidence="12">
    <location>
        <begin position="86"/>
        <end position="146"/>
    </location>
</feature>
<evidence type="ECO:0000313" key="13">
    <source>
        <dbReference type="EMBL" id="CAI9754769.1"/>
    </source>
</evidence>
<keyword evidence="10" id="KW-0175">Coiled coil</keyword>
<evidence type="ECO:0000256" key="8">
    <source>
        <dbReference type="PROSITE-ProRule" id="PRU00108"/>
    </source>
</evidence>
<dbReference type="PANTHER" id="PTHR45714">
    <property type="entry name" value="HOMEOBOX-LEUCINE ZIPPER PROTEIN HAT14"/>
    <property type="match status" value="1"/>
</dbReference>
<dbReference type="GO" id="GO:0005634">
    <property type="term" value="C:nucleus"/>
    <property type="evidence" value="ECO:0007669"/>
    <property type="project" value="UniProtKB-SubCell"/>
</dbReference>
<dbReference type="InterPro" id="IPR050762">
    <property type="entry name" value="HD-ZIP_Homeobox_LZ_Class_II"/>
</dbReference>
<name>A0AAD1YNW4_9LAMI</name>
<dbReference type="EMBL" id="OU503036">
    <property type="protein sequence ID" value="CAI9754769.1"/>
    <property type="molecule type" value="Genomic_DNA"/>
</dbReference>
<accession>A0AAD1YNW4</accession>
<dbReference type="SMART" id="SM00340">
    <property type="entry name" value="HALZ"/>
    <property type="match status" value="1"/>
</dbReference>
<dbReference type="CDD" id="cd00086">
    <property type="entry name" value="homeodomain"/>
    <property type="match status" value="1"/>
</dbReference>
<sequence length="245" mass="27430">MEDVCDTRLDLGIGLSEFVPKTAKRDHDGKNKRVFFLDLSIPLHSSDHAIEGSGSGSGSGSSSLQVNCNDDKEASKDSVTSEDADRNYGRKKLRLSKEQIILLEDTFKRHTTLNMVDKQTLAVRLNLKPRQVEVWFQNRRARMKLKQTGMDYEFLKKHCERLSEENRRLNKELVELQSAVKMEQAPATPPFFIRIPKAAAATLAICPSCEKIGKNRGGGNEAAAAAVMEVVHKPKQKHDGLELMI</sequence>
<comment type="subcellular location">
    <subcellularLocation>
        <location evidence="1 8 9">Nucleus</location>
    </subcellularLocation>
</comment>
<dbReference type="PROSITE" id="PS00027">
    <property type="entry name" value="HOMEOBOX_1"/>
    <property type="match status" value="1"/>
</dbReference>
<dbReference type="InterPro" id="IPR017970">
    <property type="entry name" value="Homeobox_CS"/>
</dbReference>
<dbReference type="AlphaFoldDB" id="A0AAD1YNW4"/>
<dbReference type="Pfam" id="PF02183">
    <property type="entry name" value="HALZ"/>
    <property type="match status" value="1"/>
</dbReference>
<dbReference type="Gene3D" id="1.10.10.60">
    <property type="entry name" value="Homeodomain-like"/>
    <property type="match status" value="1"/>
</dbReference>
<dbReference type="InterPro" id="IPR003106">
    <property type="entry name" value="Leu_zip_homeo"/>
</dbReference>
<evidence type="ECO:0000256" key="7">
    <source>
        <dbReference type="ARBA" id="ARBA00023242"/>
    </source>
</evidence>
<dbReference type="GO" id="GO:0000981">
    <property type="term" value="F:DNA-binding transcription factor activity, RNA polymerase II-specific"/>
    <property type="evidence" value="ECO:0007669"/>
    <property type="project" value="InterPro"/>
</dbReference>
<evidence type="ECO:0000256" key="2">
    <source>
        <dbReference type="ARBA" id="ARBA00006074"/>
    </source>
</evidence>
<comment type="similarity">
    <text evidence="2">Belongs to the HD-ZIP homeobox family. Class II subfamily.</text>
</comment>
<dbReference type="Pfam" id="PF00046">
    <property type="entry name" value="Homeodomain"/>
    <property type="match status" value="1"/>
</dbReference>
<dbReference type="InterPro" id="IPR009057">
    <property type="entry name" value="Homeodomain-like_sf"/>
</dbReference>
<dbReference type="InterPro" id="IPR001356">
    <property type="entry name" value="HD"/>
</dbReference>
<dbReference type="PANTHER" id="PTHR45714:SF72">
    <property type="entry name" value="HOMEOBOX-LEUCINE ZIPPER PROTEIN HOX26-RELATED"/>
    <property type="match status" value="1"/>
</dbReference>
<evidence type="ECO:0000256" key="11">
    <source>
        <dbReference type="SAM" id="MobiDB-lite"/>
    </source>
</evidence>
<keyword evidence="7 8" id="KW-0539">Nucleus</keyword>
<proteinExistence type="inferred from homology"/>
<dbReference type="Proteomes" id="UP000834106">
    <property type="component" value="Chromosome 1"/>
</dbReference>
<evidence type="ECO:0000256" key="9">
    <source>
        <dbReference type="RuleBase" id="RU000682"/>
    </source>
</evidence>